<feature type="region of interest" description="Disordered" evidence="1">
    <location>
        <begin position="44"/>
        <end position="64"/>
    </location>
</feature>
<proteinExistence type="predicted"/>
<feature type="compositionally biased region" description="Basic and acidic residues" evidence="1">
    <location>
        <begin position="45"/>
        <end position="64"/>
    </location>
</feature>
<dbReference type="Proteomes" id="UP000193811">
    <property type="component" value="Unassembled WGS sequence"/>
</dbReference>
<evidence type="ECO:0000313" key="2">
    <source>
        <dbReference type="EMBL" id="OBF23940.1"/>
    </source>
</evidence>
<protein>
    <submittedName>
        <fullName evidence="2">Uncharacterized protein</fullName>
    </submittedName>
</protein>
<sequence>MFGVRTLVHQPAVGAQTIGDGLVDPHLGVLPVLDVHHGKLGLPGKGDHDVSVGVEPAEKEPAAM</sequence>
<organism evidence="2 4">
    <name type="scientific">Mycolicibacterium conceptionense</name>
    <dbReference type="NCBI Taxonomy" id="451644"/>
    <lineage>
        <taxon>Bacteria</taxon>
        <taxon>Bacillati</taxon>
        <taxon>Actinomycetota</taxon>
        <taxon>Actinomycetes</taxon>
        <taxon>Mycobacteriales</taxon>
        <taxon>Mycobacteriaceae</taxon>
        <taxon>Mycolicibacterium</taxon>
    </lineage>
</organism>
<gene>
    <name evidence="2" type="ORF">A5726_10725</name>
    <name evidence="3" type="ORF">AWB98_05825</name>
</gene>
<evidence type="ECO:0000256" key="1">
    <source>
        <dbReference type="SAM" id="MobiDB-lite"/>
    </source>
</evidence>
<accession>A0A1A1XXW7</accession>
<name>A0A1A1XXW7_9MYCO</name>
<dbReference type="EMBL" id="LZHX01000037">
    <property type="protein sequence ID" value="OBF23940.1"/>
    <property type="molecule type" value="Genomic_DNA"/>
</dbReference>
<evidence type="ECO:0000313" key="4">
    <source>
        <dbReference type="Proteomes" id="UP000093779"/>
    </source>
</evidence>
<reference evidence="3 5" key="1">
    <citation type="submission" date="2016-01" db="EMBL/GenBank/DDBJ databases">
        <title>The new phylogeny of the genus Mycobacterium.</title>
        <authorList>
            <person name="Tarcisio F."/>
            <person name="Conor M."/>
            <person name="Antonella G."/>
            <person name="Elisabetta G."/>
            <person name="Giulia F.S."/>
            <person name="Sara T."/>
            <person name="Anna F."/>
            <person name="Clotilde B."/>
            <person name="Roberto B."/>
            <person name="Veronica D.S."/>
            <person name="Fabio R."/>
            <person name="Monica P."/>
            <person name="Olivier J."/>
            <person name="Enrico T."/>
            <person name="Nicola S."/>
        </authorList>
    </citation>
    <scope>NUCLEOTIDE SEQUENCE [LARGE SCALE GENOMIC DNA]</scope>
    <source>
        <strain evidence="3 5">CCUG 50187</strain>
    </source>
</reference>
<reference evidence="2 4" key="2">
    <citation type="submission" date="2016-06" db="EMBL/GenBank/DDBJ databases">
        <authorList>
            <person name="Kjaerup R.B."/>
            <person name="Dalgaard T.S."/>
            <person name="Juul-Madsen H.R."/>
        </authorList>
    </citation>
    <scope>NUCLEOTIDE SEQUENCE [LARGE SCALE GENOMIC DNA]</scope>
    <source>
        <strain evidence="2 4">ACS1953</strain>
    </source>
</reference>
<dbReference type="EMBL" id="LQOP01000006">
    <property type="protein sequence ID" value="ORV30740.1"/>
    <property type="molecule type" value="Genomic_DNA"/>
</dbReference>
<evidence type="ECO:0000313" key="3">
    <source>
        <dbReference type="EMBL" id="ORV30740.1"/>
    </source>
</evidence>
<comment type="caution">
    <text evidence="2">The sequence shown here is derived from an EMBL/GenBank/DDBJ whole genome shotgun (WGS) entry which is preliminary data.</text>
</comment>
<dbReference type="AlphaFoldDB" id="A0A1A1XXW7"/>
<dbReference type="Proteomes" id="UP000093779">
    <property type="component" value="Unassembled WGS sequence"/>
</dbReference>
<evidence type="ECO:0000313" key="5">
    <source>
        <dbReference type="Proteomes" id="UP000193811"/>
    </source>
</evidence>
<keyword evidence="5" id="KW-1185">Reference proteome</keyword>